<evidence type="ECO:0000313" key="12">
    <source>
        <dbReference type="Proteomes" id="UP001285441"/>
    </source>
</evidence>
<comment type="caution">
    <text evidence="11">The sequence shown here is derived from an EMBL/GenBank/DDBJ whole genome shotgun (WGS) entry which is preliminary data.</text>
</comment>
<dbReference type="EMBL" id="JAULSW010000005">
    <property type="protein sequence ID" value="KAK3381229.1"/>
    <property type="molecule type" value="Genomic_DNA"/>
</dbReference>
<evidence type="ECO:0000313" key="11">
    <source>
        <dbReference type="EMBL" id="KAK3381229.1"/>
    </source>
</evidence>
<dbReference type="GO" id="GO:0004503">
    <property type="term" value="F:tyrosinase activity"/>
    <property type="evidence" value="ECO:0007669"/>
    <property type="project" value="UniProtKB-EC"/>
</dbReference>
<comment type="catalytic activity">
    <reaction evidence="6">
        <text>2 L-dopa + O2 = 2 L-dopaquinone + 2 H2O</text>
        <dbReference type="Rhea" id="RHEA:34287"/>
        <dbReference type="ChEBI" id="CHEBI:15377"/>
        <dbReference type="ChEBI" id="CHEBI:15379"/>
        <dbReference type="ChEBI" id="CHEBI:57504"/>
        <dbReference type="ChEBI" id="CHEBI:57924"/>
        <dbReference type="EC" id="1.14.18.1"/>
    </reaction>
</comment>
<feature type="region of interest" description="Disordered" evidence="8">
    <location>
        <begin position="368"/>
        <end position="387"/>
    </location>
</feature>
<evidence type="ECO:0000259" key="9">
    <source>
        <dbReference type="PROSITE" id="PS00497"/>
    </source>
</evidence>
<name>A0AAE0NGU7_9PEZI</name>
<proteinExistence type="inferred from homology"/>
<evidence type="ECO:0000256" key="3">
    <source>
        <dbReference type="ARBA" id="ARBA00022723"/>
    </source>
</evidence>
<evidence type="ECO:0000256" key="4">
    <source>
        <dbReference type="ARBA" id="ARBA00023008"/>
    </source>
</evidence>
<keyword evidence="12" id="KW-1185">Reference proteome</keyword>
<dbReference type="GO" id="GO:0046872">
    <property type="term" value="F:metal ion binding"/>
    <property type="evidence" value="ECO:0007669"/>
    <property type="project" value="UniProtKB-KW"/>
</dbReference>
<dbReference type="SUPFAM" id="SSF48056">
    <property type="entry name" value="Di-copper centre-containing domain"/>
    <property type="match status" value="1"/>
</dbReference>
<sequence>MATSTPKLRKDVSTLSQSEMDTLIKAFQHICYELPPDDENSFQVIAGYHGMPFRGAGWGDPSPAWWGGYCNHGNILFPTWHRAYVLRLELALRTAPGCEDLAMPYWNELAKTVGPDPENPEQQKTTYSGTVPDIFLQKTYTFADGKTTIANPLYSYQLQKSIVDNTTDASTAGSGNYTKTKGYQTVRYPFSGLVSGGDIAATNAHNKTLAQLGDTVTTQLLTKNVSNWLNQEYYINDLGKKTRAGVGHNFEQCLLAPNYTVFSNTTSAKAWNDDHMDDPGFVPVEPLEDPHNQIHLAVGGFEVPSQGDTDSYAGANGDMGENETAAFDPIFFFHHCFIDYMFWRWQVLHDATERLDPELPKGKDVPIHFPGTNSSDSQGPTPGVAANSWLSLDSPLDPFSKATPEGKKVPMVSRDVTDIKQLGYLYPEVHAPIKEVLPGNKAAPILRVSGANRAAVNGSFVVSTWAKGSADGSQPDQLIHTKAVLSRWHVSGCANCQTHLNVSSHVPLTGFSHSDANSTQFFSKIHSHGNMKGEVHDGMDFKVGKNAEH</sequence>
<accession>A0AAE0NGU7</accession>
<evidence type="ECO:0000256" key="1">
    <source>
        <dbReference type="ARBA" id="ARBA00009928"/>
    </source>
</evidence>
<dbReference type="AlphaFoldDB" id="A0AAE0NGU7"/>
<comment type="similarity">
    <text evidence="1">Belongs to the tyrosinase family.</text>
</comment>
<reference evidence="11" key="1">
    <citation type="journal article" date="2023" name="Mol. Phylogenet. Evol.">
        <title>Genome-scale phylogeny and comparative genomics of the fungal order Sordariales.</title>
        <authorList>
            <person name="Hensen N."/>
            <person name="Bonometti L."/>
            <person name="Westerberg I."/>
            <person name="Brannstrom I.O."/>
            <person name="Guillou S."/>
            <person name="Cros-Aarteil S."/>
            <person name="Calhoun S."/>
            <person name="Haridas S."/>
            <person name="Kuo A."/>
            <person name="Mondo S."/>
            <person name="Pangilinan J."/>
            <person name="Riley R."/>
            <person name="LaButti K."/>
            <person name="Andreopoulos B."/>
            <person name="Lipzen A."/>
            <person name="Chen C."/>
            <person name="Yan M."/>
            <person name="Daum C."/>
            <person name="Ng V."/>
            <person name="Clum A."/>
            <person name="Steindorff A."/>
            <person name="Ohm R.A."/>
            <person name="Martin F."/>
            <person name="Silar P."/>
            <person name="Natvig D.O."/>
            <person name="Lalanne C."/>
            <person name="Gautier V."/>
            <person name="Ament-Velasquez S.L."/>
            <person name="Kruys A."/>
            <person name="Hutchinson M.I."/>
            <person name="Powell A.J."/>
            <person name="Barry K."/>
            <person name="Miller A.N."/>
            <person name="Grigoriev I.V."/>
            <person name="Debuchy R."/>
            <person name="Gladieux P."/>
            <person name="Hiltunen Thoren M."/>
            <person name="Johannesson H."/>
        </authorList>
    </citation>
    <scope>NUCLEOTIDE SEQUENCE</scope>
    <source>
        <strain evidence="11">CBS 232.78</strain>
    </source>
</reference>
<feature type="domain" description="Tyrosinase copper-binding" evidence="10">
    <location>
        <begin position="328"/>
        <end position="339"/>
    </location>
</feature>
<gene>
    <name evidence="11" type="ORF">B0H63DRAFT_475126</name>
</gene>
<organism evidence="11 12">
    <name type="scientific">Podospora didyma</name>
    <dbReference type="NCBI Taxonomy" id="330526"/>
    <lineage>
        <taxon>Eukaryota</taxon>
        <taxon>Fungi</taxon>
        <taxon>Dikarya</taxon>
        <taxon>Ascomycota</taxon>
        <taxon>Pezizomycotina</taxon>
        <taxon>Sordariomycetes</taxon>
        <taxon>Sordariomycetidae</taxon>
        <taxon>Sordariales</taxon>
        <taxon>Podosporaceae</taxon>
        <taxon>Podospora</taxon>
    </lineage>
</organism>
<dbReference type="Pfam" id="PF00264">
    <property type="entry name" value="Tyrosinase"/>
    <property type="match status" value="1"/>
</dbReference>
<keyword evidence="3" id="KW-0479">Metal-binding</keyword>
<comment type="catalytic activity">
    <reaction evidence="7">
        <text>L-tyrosine + O2 = L-dopaquinone + H2O</text>
        <dbReference type="Rhea" id="RHEA:18117"/>
        <dbReference type="ChEBI" id="CHEBI:15377"/>
        <dbReference type="ChEBI" id="CHEBI:15379"/>
        <dbReference type="ChEBI" id="CHEBI:57924"/>
        <dbReference type="ChEBI" id="CHEBI:58315"/>
        <dbReference type="EC" id="1.14.18.1"/>
    </reaction>
</comment>
<dbReference type="PROSITE" id="PS00497">
    <property type="entry name" value="TYROSINASE_1"/>
    <property type="match status" value="1"/>
</dbReference>
<evidence type="ECO:0000256" key="6">
    <source>
        <dbReference type="ARBA" id="ARBA00048233"/>
    </source>
</evidence>
<dbReference type="PRINTS" id="PR00092">
    <property type="entry name" value="TYROSINASE"/>
</dbReference>
<keyword evidence="5" id="KW-0470">Melanin biosynthesis</keyword>
<dbReference type="InterPro" id="IPR050316">
    <property type="entry name" value="Tyrosinase/Hemocyanin"/>
</dbReference>
<protein>
    <recommendedName>
        <fullName evidence="2">tyrosinase</fullName>
        <ecNumber evidence="2">1.14.18.1</ecNumber>
    </recommendedName>
</protein>
<dbReference type="PROSITE" id="PS00498">
    <property type="entry name" value="TYROSINASE_2"/>
    <property type="match status" value="1"/>
</dbReference>
<evidence type="ECO:0000256" key="5">
    <source>
        <dbReference type="ARBA" id="ARBA00023101"/>
    </source>
</evidence>
<feature type="domain" description="Tyrosinase copper-binding" evidence="9">
    <location>
        <begin position="72"/>
        <end position="89"/>
    </location>
</feature>
<reference evidence="11" key="2">
    <citation type="submission" date="2023-06" db="EMBL/GenBank/DDBJ databases">
        <authorList>
            <consortium name="Lawrence Berkeley National Laboratory"/>
            <person name="Haridas S."/>
            <person name="Hensen N."/>
            <person name="Bonometti L."/>
            <person name="Westerberg I."/>
            <person name="Brannstrom I.O."/>
            <person name="Guillou S."/>
            <person name="Cros-Aarteil S."/>
            <person name="Calhoun S."/>
            <person name="Kuo A."/>
            <person name="Mondo S."/>
            <person name="Pangilinan J."/>
            <person name="Riley R."/>
            <person name="LaButti K."/>
            <person name="Andreopoulos B."/>
            <person name="Lipzen A."/>
            <person name="Chen C."/>
            <person name="Yanf M."/>
            <person name="Daum C."/>
            <person name="Ng V."/>
            <person name="Clum A."/>
            <person name="Steindorff A."/>
            <person name="Ohm R."/>
            <person name="Martin F."/>
            <person name="Silar P."/>
            <person name="Natvig D."/>
            <person name="Lalanne C."/>
            <person name="Gautier V."/>
            <person name="Ament-velasquez S.L."/>
            <person name="Kruys A."/>
            <person name="Hutchinson M.I."/>
            <person name="Powell A.J."/>
            <person name="Barry K."/>
            <person name="Miller A.N."/>
            <person name="Grigoriev I.V."/>
            <person name="Debuchy R."/>
            <person name="Gladieux P."/>
            <person name="Thoren M.H."/>
            <person name="Johannesson H."/>
        </authorList>
    </citation>
    <scope>NUCLEOTIDE SEQUENCE</scope>
    <source>
        <strain evidence="11">CBS 232.78</strain>
    </source>
</reference>
<evidence type="ECO:0000256" key="8">
    <source>
        <dbReference type="SAM" id="MobiDB-lite"/>
    </source>
</evidence>
<dbReference type="PANTHER" id="PTHR11474">
    <property type="entry name" value="TYROSINASE FAMILY MEMBER"/>
    <property type="match status" value="1"/>
</dbReference>
<evidence type="ECO:0000259" key="10">
    <source>
        <dbReference type="PROSITE" id="PS00498"/>
    </source>
</evidence>
<dbReference type="Proteomes" id="UP001285441">
    <property type="component" value="Unassembled WGS sequence"/>
</dbReference>
<dbReference type="EC" id="1.14.18.1" evidence="2"/>
<feature type="compositionally biased region" description="Polar residues" evidence="8">
    <location>
        <begin position="371"/>
        <end position="380"/>
    </location>
</feature>
<dbReference type="InterPro" id="IPR002227">
    <property type="entry name" value="Tyrosinase_Cu-bd"/>
</dbReference>
<evidence type="ECO:0000256" key="2">
    <source>
        <dbReference type="ARBA" id="ARBA00011906"/>
    </source>
</evidence>
<evidence type="ECO:0000256" key="7">
    <source>
        <dbReference type="ARBA" id="ARBA00048881"/>
    </source>
</evidence>
<dbReference type="InterPro" id="IPR008922">
    <property type="entry name" value="Di-copper_centre_dom_sf"/>
</dbReference>
<dbReference type="GO" id="GO:0042438">
    <property type="term" value="P:melanin biosynthetic process"/>
    <property type="evidence" value="ECO:0007669"/>
    <property type="project" value="UniProtKB-KW"/>
</dbReference>
<keyword evidence="4" id="KW-0186">Copper</keyword>
<dbReference type="Gene3D" id="1.10.1280.10">
    <property type="entry name" value="Di-copper center containing domain from catechol oxidase"/>
    <property type="match status" value="1"/>
</dbReference>
<dbReference type="PANTHER" id="PTHR11474:SF76">
    <property type="entry name" value="SHKT DOMAIN-CONTAINING PROTEIN"/>
    <property type="match status" value="1"/>
</dbReference>